<keyword evidence="2 3" id="KW-0663">Pyridoxal phosphate</keyword>
<keyword evidence="4" id="KW-0808">Transferase</keyword>
<dbReference type="InterPro" id="IPR049704">
    <property type="entry name" value="Aminotrans_3_PPA_site"/>
</dbReference>
<keyword evidence="5" id="KW-1185">Reference proteome</keyword>
<dbReference type="PIRSF" id="PIRSF000521">
    <property type="entry name" value="Transaminase_4ab_Lys_Orn"/>
    <property type="match status" value="1"/>
</dbReference>
<evidence type="ECO:0000313" key="4">
    <source>
        <dbReference type="EMBL" id="MBM7417382.1"/>
    </source>
</evidence>
<dbReference type="GO" id="GO:0008483">
    <property type="term" value="F:transaminase activity"/>
    <property type="evidence" value="ECO:0007669"/>
    <property type="project" value="UniProtKB-KW"/>
</dbReference>
<comment type="caution">
    <text evidence="4">The sequence shown here is derived from an EMBL/GenBank/DDBJ whole genome shotgun (WGS) entry which is preliminary data.</text>
</comment>
<dbReference type="PROSITE" id="PS00600">
    <property type="entry name" value="AA_TRANSFER_CLASS_3"/>
    <property type="match status" value="1"/>
</dbReference>
<reference evidence="4 5" key="1">
    <citation type="submission" date="2021-01" db="EMBL/GenBank/DDBJ databases">
        <title>Genomics of switchgrass bacterial isolates.</title>
        <authorList>
            <person name="Shade A."/>
        </authorList>
    </citation>
    <scope>NUCLEOTIDE SEQUENCE [LARGE SCALE GENOMIC DNA]</scope>
    <source>
        <strain evidence="4 5">PvP111</strain>
    </source>
</reference>
<protein>
    <submittedName>
        <fullName evidence="4">Adenosylmethionine-8-amino-7-oxononanoate aminotransferase</fullName>
    </submittedName>
</protein>
<dbReference type="EMBL" id="JAFBBK010000001">
    <property type="protein sequence ID" value="MBM7417382.1"/>
    <property type="molecule type" value="Genomic_DNA"/>
</dbReference>
<evidence type="ECO:0000313" key="5">
    <source>
        <dbReference type="Proteomes" id="UP000703038"/>
    </source>
</evidence>
<proteinExistence type="inferred from homology"/>
<keyword evidence="4" id="KW-0032">Aminotransferase</keyword>
<dbReference type="Gene3D" id="3.90.1150.10">
    <property type="entry name" value="Aspartate Aminotransferase, domain 1"/>
    <property type="match status" value="1"/>
</dbReference>
<evidence type="ECO:0000256" key="2">
    <source>
        <dbReference type="ARBA" id="ARBA00022898"/>
    </source>
</evidence>
<dbReference type="SUPFAM" id="SSF53383">
    <property type="entry name" value="PLP-dependent transferases"/>
    <property type="match status" value="1"/>
</dbReference>
<sequence length="461" mass="49343">MQATSSTLADVHDASGLGASTGITAAPDELIGFDRRHVMHGFTNFDRDAAPGPIFASGRGVRLIDVDGNEWLDGCAGQANVSLGYGRDELADVAASTLKSLAFGTHFYHNRSHVWASQLADRLAHITPAGIDQFFYGVGGSDAVETAIKIARFSNITNGRPEKIHIIGRMNSYHGVSYGGASMTGDRAMWSNIGPLLSGFSHIAQPESGSVGSAQALEDEILRVGPENVAAFLAEPISTPNGLYCPPDDYWPQIRAICDRYDVLLIADEVLVGFGRAGALFAINRWNVSPDILTMSKAITAGYLPLSVVGVSSRVREALAASGEKFVHGVTYGGHPAACAVALATIDIMEREDVVGQALRGGDYFAQQLSRLADSQDILDKSSARATGMMVAINLKLDEYGDEFGVRVHEEFARRRVLVRSYRNNRTIGFLPALTIQTEDIDAIVERVGESISATRASLGV</sequence>
<dbReference type="Pfam" id="PF00202">
    <property type="entry name" value="Aminotran_3"/>
    <property type="match status" value="1"/>
</dbReference>
<dbReference type="PANTHER" id="PTHR43094:SF1">
    <property type="entry name" value="AMINOTRANSFERASE CLASS-III"/>
    <property type="match status" value="1"/>
</dbReference>
<dbReference type="InterPro" id="IPR015424">
    <property type="entry name" value="PyrdxlP-dep_Trfase"/>
</dbReference>
<organism evidence="4 5">
    <name type="scientific">Rhodococcoides corynebacterioides</name>
    <dbReference type="NCBI Taxonomy" id="53972"/>
    <lineage>
        <taxon>Bacteria</taxon>
        <taxon>Bacillati</taxon>
        <taxon>Actinomycetota</taxon>
        <taxon>Actinomycetes</taxon>
        <taxon>Mycobacteriales</taxon>
        <taxon>Nocardiaceae</taxon>
        <taxon>Rhodococcoides</taxon>
    </lineage>
</organism>
<dbReference type="InterPro" id="IPR015421">
    <property type="entry name" value="PyrdxlP-dep_Trfase_major"/>
</dbReference>
<comment type="similarity">
    <text evidence="1 3">Belongs to the class-III pyridoxal-phosphate-dependent aminotransferase family.</text>
</comment>
<dbReference type="InterPro" id="IPR015422">
    <property type="entry name" value="PyrdxlP-dep_Trfase_small"/>
</dbReference>
<dbReference type="RefSeq" id="WP_204870020.1">
    <property type="nucleotide sequence ID" value="NZ_JAFBBK010000001.1"/>
</dbReference>
<accession>A0ABS2KZN0</accession>
<dbReference type="Proteomes" id="UP000703038">
    <property type="component" value="Unassembled WGS sequence"/>
</dbReference>
<dbReference type="Gene3D" id="3.40.640.10">
    <property type="entry name" value="Type I PLP-dependent aspartate aminotransferase-like (Major domain)"/>
    <property type="match status" value="1"/>
</dbReference>
<dbReference type="CDD" id="cd00610">
    <property type="entry name" value="OAT_like"/>
    <property type="match status" value="1"/>
</dbReference>
<dbReference type="PANTHER" id="PTHR43094">
    <property type="entry name" value="AMINOTRANSFERASE"/>
    <property type="match status" value="1"/>
</dbReference>
<name>A0ABS2KZN0_9NOCA</name>
<evidence type="ECO:0000256" key="3">
    <source>
        <dbReference type="RuleBase" id="RU003560"/>
    </source>
</evidence>
<evidence type="ECO:0000256" key="1">
    <source>
        <dbReference type="ARBA" id="ARBA00008954"/>
    </source>
</evidence>
<gene>
    <name evidence="4" type="ORF">JOE42_004115</name>
</gene>
<dbReference type="InterPro" id="IPR005814">
    <property type="entry name" value="Aminotrans_3"/>
</dbReference>